<dbReference type="HAMAP" id="MF_00195">
    <property type="entry name" value="GTPase_Der"/>
    <property type="match status" value="1"/>
</dbReference>
<dbReference type="HOGENOM" id="CLU_016077_6_2_11"/>
<dbReference type="InterPro" id="IPR027417">
    <property type="entry name" value="P-loop_NTPase"/>
</dbReference>
<dbReference type="Pfam" id="PF01926">
    <property type="entry name" value="MMR_HSR1"/>
    <property type="match status" value="2"/>
</dbReference>
<dbReference type="Proteomes" id="UP000031121">
    <property type="component" value="Chromosome"/>
</dbReference>
<dbReference type="NCBIfam" id="TIGR00231">
    <property type="entry name" value="small_GTP"/>
    <property type="match status" value="2"/>
</dbReference>
<proteinExistence type="inferred from homology"/>
<evidence type="ECO:0000256" key="11">
    <source>
        <dbReference type="RuleBase" id="RU004481"/>
    </source>
</evidence>
<dbReference type="FunFam" id="3.40.50.300:FF:000040">
    <property type="entry name" value="GTPase Der"/>
    <property type="match status" value="1"/>
</dbReference>
<evidence type="ECO:0000256" key="1">
    <source>
        <dbReference type="ARBA" id="ARBA00008279"/>
    </source>
</evidence>
<evidence type="ECO:0000256" key="9">
    <source>
        <dbReference type="HAMAP-Rule" id="MF_00195"/>
    </source>
</evidence>
<comment type="similarity">
    <text evidence="1 9 10 11">Belongs to the TRAFAC class TrmE-Era-EngA-EngB-Septin-like GTPase superfamily. EngA (Der) GTPase family.</text>
</comment>
<gene>
    <name evidence="9" type="primary">der</name>
    <name evidence="13" type="ORF">JI75_03210</name>
</gene>
<evidence type="ECO:0000259" key="12">
    <source>
        <dbReference type="PROSITE" id="PS51712"/>
    </source>
</evidence>
<reference evidence="13 14" key="2">
    <citation type="journal article" date="2015" name="Genome Announc.">
        <title>Complete Genome Sequence of Coriobacteriaceae Strain 68-1-3, a Novel Mucus-Degrading Isolate from the Swine Intestinal Tract.</title>
        <authorList>
            <person name="Looft T."/>
            <person name="Bayles D.O."/>
            <person name="Alt D.P."/>
            <person name="Stanton T.B."/>
        </authorList>
    </citation>
    <scope>NUCLEOTIDE SEQUENCE [LARGE SCALE GENOMIC DNA]</scope>
    <source>
        <strain evidence="13 14">68-1-3</strain>
    </source>
</reference>
<comment type="subunit">
    <text evidence="9">Associates with the 50S ribosomal subunit.</text>
</comment>
<dbReference type="Pfam" id="PF14714">
    <property type="entry name" value="KH_dom-like"/>
    <property type="match status" value="1"/>
</dbReference>
<dbReference type="InterPro" id="IPR015946">
    <property type="entry name" value="KH_dom-like_a/b"/>
</dbReference>
<feature type="binding site" evidence="9">
    <location>
        <begin position="234"/>
        <end position="238"/>
    </location>
    <ligand>
        <name>GTP</name>
        <dbReference type="ChEBI" id="CHEBI:37565"/>
        <label>2</label>
    </ligand>
</feature>
<dbReference type="KEGG" id="cbac:JI75_03210"/>
<keyword evidence="4 11" id="KW-0677">Repeat</keyword>
<dbReference type="NCBIfam" id="TIGR03594">
    <property type="entry name" value="GTPase_EngA"/>
    <property type="match status" value="1"/>
</dbReference>
<dbReference type="InterPro" id="IPR006073">
    <property type="entry name" value="GTP-bd"/>
</dbReference>
<organism evidence="13 14">
    <name type="scientific">Berryella intestinalis</name>
    <dbReference type="NCBI Taxonomy" id="1531429"/>
    <lineage>
        <taxon>Bacteria</taxon>
        <taxon>Bacillati</taxon>
        <taxon>Actinomycetota</taxon>
        <taxon>Coriobacteriia</taxon>
        <taxon>Eggerthellales</taxon>
        <taxon>Eggerthellaceae</taxon>
        <taxon>Berryella</taxon>
    </lineage>
</organism>
<keyword evidence="6 9" id="KW-0342">GTP-binding</keyword>
<keyword evidence="3 9" id="KW-0690">Ribosome biogenesis</keyword>
<feature type="binding site" evidence="9">
    <location>
        <begin position="299"/>
        <end position="302"/>
    </location>
    <ligand>
        <name>GTP</name>
        <dbReference type="ChEBI" id="CHEBI:37565"/>
        <label>2</label>
    </ligand>
</feature>
<dbReference type="EMBL" id="CP009302">
    <property type="protein sequence ID" value="AJC11822.1"/>
    <property type="molecule type" value="Genomic_DNA"/>
</dbReference>
<feature type="domain" description="EngA-type G" evidence="12">
    <location>
        <begin position="4"/>
        <end position="168"/>
    </location>
</feature>
<evidence type="ECO:0000256" key="4">
    <source>
        <dbReference type="ARBA" id="ARBA00022737"/>
    </source>
</evidence>
<evidence type="ECO:0000256" key="7">
    <source>
        <dbReference type="ARBA" id="ARBA00032345"/>
    </source>
</evidence>
<dbReference type="InterPro" id="IPR005225">
    <property type="entry name" value="Small_GTP-bd"/>
</dbReference>
<dbReference type="InterPro" id="IPR016484">
    <property type="entry name" value="GTPase_Der"/>
</dbReference>
<dbReference type="FunFam" id="3.30.300.20:FF:000004">
    <property type="entry name" value="GTPase Der"/>
    <property type="match status" value="1"/>
</dbReference>
<dbReference type="Gene3D" id="3.40.50.300">
    <property type="entry name" value="P-loop containing nucleotide triphosphate hydrolases"/>
    <property type="match status" value="2"/>
</dbReference>
<dbReference type="PIRSF" id="PIRSF006485">
    <property type="entry name" value="GTP-binding_EngA"/>
    <property type="match status" value="1"/>
</dbReference>
<comment type="function">
    <text evidence="8 9 11">GTPase that plays an essential role in the late steps of ribosome biogenesis.</text>
</comment>
<dbReference type="Gene3D" id="3.30.300.20">
    <property type="match status" value="1"/>
</dbReference>
<dbReference type="PRINTS" id="PR00326">
    <property type="entry name" value="GTP1OBG"/>
</dbReference>
<dbReference type="GO" id="GO:0005525">
    <property type="term" value="F:GTP binding"/>
    <property type="evidence" value="ECO:0007669"/>
    <property type="project" value="UniProtKB-UniRule"/>
</dbReference>
<dbReference type="SUPFAM" id="SSF52540">
    <property type="entry name" value="P-loop containing nucleoside triphosphate hydrolases"/>
    <property type="match status" value="2"/>
</dbReference>
<sequence>MSLPLVAVVGRPNVGKSTFVNRIAQADEAIVHSMRGVTRDRSYHESEWNGVKFTLVDTGGIEMGGEDDFQASIRHQAFVAAEQADAIVFLVDGKTGINADDAEVARILRKTDKPVFLVVNKLDTPGRTDEIWEFYQLGIGDPWPVSAVHGHGTGDLLDEVVVALQKAVAGRELSGTLDTGVNVAIIGRPNAGKSSLTNKLTGNDRSIVSDVAGTTRDAIDTYIEHEGKAYTIVDTAGLRRKSQIDEDVEYYGFVRAMRAIDRADVALLVIDGTLGLTDQDQRVARFAADRGCAMVIVLNKWDIVEGPEAKAEVRERIQDRLMFVGYAPVVAISALTGKNIQRIWDAIDTSYANFRKTIPTNQLNTWLQGIREFGHTVSHGKAMLRMKYVTQTGTCPPVFTFFANRPDLVDDNYERYLENRLREHFDLEGTPVRMKFKKKD</sequence>
<dbReference type="InterPro" id="IPR003593">
    <property type="entry name" value="AAA+_ATPase"/>
</dbReference>
<protein>
    <recommendedName>
        <fullName evidence="2 9">GTPase Der</fullName>
    </recommendedName>
    <alternativeName>
        <fullName evidence="7 9">GTP-binding protein EngA</fullName>
    </alternativeName>
</protein>
<dbReference type="CDD" id="cd01894">
    <property type="entry name" value="EngA1"/>
    <property type="match status" value="1"/>
</dbReference>
<dbReference type="PROSITE" id="PS51712">
    <property type="entry name" value="G_ENGA"/>
    <property type="match status" value="2"/>
</dbReference>
<accession>A0A0A8B9J5</accession>
<evidence type="ECO:0000256" key="3">
    <source>
        <dbReference type="ARBA" id="ARBA00022517"/>
    </source>
</evidence>
<dbReference type="OrthoDB" id="9805918at2"/>
<dbReference type="STRING" id="1531429.JI75_03210"/>
<feature type="binding site" evidence="9">
    <location>
        <begin position="120"/>
        <end position="123"/>
    </location>
    <ligand>
        <name>GTP</name>
        <dbReference type="ChEBI" id="CHEBI:37565"/>
        <label>1</label>
    </ligand>
</feature>
<keyword evidence="5 9" id="KW-0547">Nucleotide-binding</keyword>
<evidence type="ECO:0000256" key="5">
    <source>
        <dbReference type="ARBA" id="ARBA00022741"/>
    </source>
</evidence>
<feature type="binding site" evidence="9">
    <location>
        <begin position="57"/>
        <end position="61"/>
    </location>
    <ligand>
        <name>GTP</name>
        <dbReference type="ChEBI" id="CHEBI:37565"/>
        <label>1</label>
    </ligand>
</feature>
<feature type="domain" description="EngA-type G" evidence="12">
    <location>
        <begin position="181"/>
        <end position="355"/>
    </location>
</feature>
<feature type="binding site" evidence="9">
    <location>
        <begin position="187"/>
        <end position="194"/>
    </location>
    <ligand>
        <name>GTP</name>
        <dbReference type="ChEBI" id="CHEBI:37565"/>
        <label>2</label>
    </ligand>
</feature>
<dbReference type="RefSeq" id="WP_039688687.1">
    <property type="nucleotide sequence ID" value="NZ_CP009302.1"/>
</dbReference>
<evidence type="ECO:0000256" key="8">
    <source>
        <dbReference type="ARBA" id="ARBA00053470"/>
    </source>
</evidence>
<dbReference type="CDD" id="cd01895">
    <property type="entry name" value="EngA2"/>
    <property type="match status" value="1"/>
</dbReference>
<reference evidence="14" key="1">
    <citation type="submission" date="2014-08" db="EMBL/GenBank/DDBJ databases">
        <title>Coriobacteriaceae sp. complete genome.</title>
        <authorList>
            <person name="Looft T."/>
            <person name="Bayles D.O."/>
            <person name="Stanton T.B."/>
        </authorList>
    </citation>
    <scope>NUCLEOTIDE SEQUENCE [LARGE SCALE GENOMIC DNA]</scope>
    <source>
        <strain evidence="14">68-1-3</strain>
    </source>
</reference>
<dbReference type="AlphaFoldDB" id="A0A0A8B9J5"/>
<evidence type="ECO:0000313" key="14">
    <source>
        <dbReference type="Proteomes" id="UP000031121"/>
    </source>
</evidence>
<dbReference type="PANTHER" id="PTHR43834:SF6">
    <property type="entry name" value="GTPASE DER"/>
    <property type="match status" value="1"/>
</dbReference>
<evidence type="ECO:0000256" key="10">
    <source>
        <dbReference type="PROSITE-ProRule" id="PRU01049"/>
    </source>
</evidence>
<dbReference type="GO" id="GO:0043022">
    <property type="term" value="F:ribosome binding"/>
    <property type="evidence" value="ECO:0007669"/>
    <property type="project" value="TreeGrafter"/>
</dbReference>
<dbReference type="InterPro" id="IPR032859">
    <property type="entry name" value="KH_dom-like"/>
</dbReference>
<evidence type="ECO:0000313" key="13">
    <source>
        <dbReference type="EMBL" id="AJC11822.1"/>
    </source>
</evidence>
<name>A0A0A8B9J5_9ACTN</name>
<feature type="binding site" evidence="9">
    <location>
        <begin position="10"/>
        <end position="17"/>
    </location>
    <ligand>
        <name>GTP</name>
        <dbReference type="ChEBI" id="CHEBI:37565"/>
        <label>1</label>
    </ligand>
</feature>
<dbReference type="InterPro" id="IPR031166">
    <property type="entry name" value="G_ENGA"/>
</dbReference>
<keyword evidence="14" id="KW-1185">Reference proteome</keyword>
<evidence type="ECO:0000256" key="6">
    <source>
        <dbReference type="ARBA" id="ARBA00023134"/>
    </source>
</evidence>
<dbReference type="SMART" id="SM00382">
    <property type="entry name" value="AAA"/>
    <property type="match status" value="2"/>
</dbReference>
<dbReference type="FunFam" id="3.40.50.300:FF:000057">
    <property type="entry name" value="GTPase Der"/>
    <property type="match status" value="1"/>
</dbReference>
<dbReference type="GO" id="GO:0042254">
    <property type="term" value="P:ribosome biogenesis"/>
    <property type="evidence" value="ECO:0007669"/>
    <property type="project" value="UniProtKB-KW"/>
</dbReference>
<evidence type="ECO:0000256" key="2">
    <source>
        <dbReference type="ARBA" id="ARBA00020953"/>
    </source>
</evidence>
<dbReference type="PANTHER" id="PTHR43834">
    <property type="entry name" value="GTPASE DER"/>
    <property type="match status" value="1"/>
</dbReference>